<feature type="region of interest" description="Disordered" evidence="1">
    <location>
        <begin position="69"/>
        <end position="94"/>
    </location>
</feature>
<keyword evidence="3" id="KW-1185">Reference proteome</keyword>
<gene>
    <name evidence="2" type="ORF">CROQUDRAFT_92048</name>
</gene>
<protein>
    <submittedName>
        <fullName evidence="2">Uncharacterized protein</fullName>
    </submittedName>
</protein>
<evidence type="ECO:0000256" key="1">
    <source>
        <dbReference type="SAM" id="MobiDB-lite"/>
    </source>
</evidence>
<proteinExistence type="predicted"/>
<sequence length="94" mass="10351">MGTDGMQKAWQQWIDPEASIHPLERIPFCCTAAVLSLLSATCGTWIELGSPPDKTDPVSFDGTRKLAVQRRTSPYAPPLTWSPPYTPHPTHPPP</sequence>
<dbReference type="Proteomes" id="UP000886653">
    <property type="component" value="Unassembled WGS sequence"/>
</dbReference>
<evidence type="ECO:0000313" key="2">
    <source>
        <dbReference type="EMBL" id="KAG0146906.1"/>
    </source>
</evidence>
<dbReference type="AlphaFoldDB" id="A0A9P6NH73"/>
<name>A0A9P6NH73_9BASI</name>
<feature type="compositionally biased region" description="Pro residues" evidence="1">
    <location>
        <begin position="75"/>
        <end position="94"/>
    </location>
</feature>
<evidence type="ECO:0000313" key="3">
    <source>
        <dbReference type="Proteomes" id="UP000886653"/>
    </source>
</evidence>
<dbReference type="EMBL" id="MU167254">
    <property type="protein sequence ID" value="KAG0146906.1"/>
    <property type="molecule type" value="Genomic_DNA"/>
</dbReference>
<organism evidence="2 3">
    <name type="scientific">Cronartium quercuum f. sp. fusiforme G11</name>
    <dbReference type="NCBI Taxonomy" id="708437"/>
    <lineage>
        <taxon>Eukaryota</taxon>
        <taxon>Fungi</taxon>
        <taxon>Dikarya</taxon>
        <taxon>Basidiomycota</taxon>
        <taxon>Pucciniomycotina</taxon>
        <taxon>Pucciniomycetes</taxon>
        <taxon>Pucciniales</taxon>
        <taxon>Coleosporiaceae</taxon>
        <taxon>Cronartium</taxon>
    </lineage>
</organism>
<accession>A0A9P6NH73</accession>
<comment type="caution">
    <text evidence="2">The sequence shown here is derived from an EMBL/GenBank/DDBJ whole genome shotgun (WGS) entry which is preliminary data.</text>
</comment>
<reference evidence="2" key="1">
    <citation type="submission" date="2013-11" db="EMBL/GenBank/DDBJ databases">
        <title>Genome sequence of the fusiform rust pathogen reveals effectors for host alternation and coevolution with pine.</title>
        <authorList>
            <consortium name="DOE Joint Genome Institute"/>
            <person name="Smith K."/>
            <person name="Pendleton A."/>
            <person name="Kubisiak T."/>
            <person name="Anderson C."/>
            <person name="Salamov A."/>
            <person name="Aerts A."/>
            <person name="Riley R."/>
            <person name="Clum A."/>
            <person name="Lindquist E."/>
            <person name="Ence D."/>
            <person name="Campbell M."/>
            <person name="Kronenberg Z."/>
            <person name="Feau N."/>
            <person name="Dhillon B."/>
            <person name="Hamelin R."/>
            <person name="Burleigh J."/>
            <person name="Smith J."/>
            <person name="Yandell M."/>
            <person name="Nelson C."/>
            <person name="Grigoriev I."/>
            <person name="Davis J."/>
        </authorList>
    </citation>
    <scope>NUCLEOTIDE SEQUENCE</scope>
    <source>
        <strain evidence="2">G11</strain>
    </source>
</reference>